<accession>A1SXQ7</accession>
<gene>
    <name evidence="1" type="ordered locus">Ping_2551</name>
</gene>
<dbReference type="HOGENOM" id="CLU_1957736_0_0_6"/>
<dbReference type="Proteomes" id="UP000000639">
    <property type="component" value="Chromosome"/>
</dbReference>
<sequence>MVSPFISKKAVDTWIKNPIPSMSEPDKQVSSFTNIDRYDLDHQANLYGKGSLHAIDRFFMQIRPELICLKGPSTRAQIKAECGMVTGQMSRLNWLGHATYSSELSSAKLQALYAIRSYIHYYLLRTFK</sequence>
<protein>
    <submittedName>
        <fullName evidence="1">Uncharacterized protein</fullName>
    </submittedName>
</protein>
<reference evidence="1 2" key="1">
    <citation type="submission" date="2007-01" db="EMBL/GenBank/DDBJ databases">
        <title>Complete sequence of Psychromonas ingrahamii 37.</title>
        <authorList>
            <consortium name="US DOE Joint Genome Institute"/>
            <person name="Copeland A."/>
            <person name="Lucas S."/>
            <person name="Lapidus A."/>
            <person name="Barry K."/>
            <person name="Detter J.C."/>
            <person name="Glavina del Rio T."/>
            <person name="Hammon N."/>
            <person name="Israni S."/>
            <person name="Dalin E."/>
            <person name="Tice H."/>
            <person name="Pitluck S."/>
            <person name="Thompson L.S."/>
            <person name="Brettin T."/>
            <person name="Bruce D."/>
            <person name="Han C."/>
            <person name="Tapia R."/>
            <person name="Schmutz J."/>
            <person name="Larimer F."/>
            <person name="Land M."/>
            <person name="Hauser L."/>
            <person name="Kyrpides N."/>
            <person name="Ivanova N."/>
            <person name="Staley J."/>
            <person name="Richardson P."/>
        </authorList>
    </citation>
    <scope>NUCLEOTIDE SEQUENCE [LARGE SCALE GENOMIC DNA]</scope>
    <source>
        <strain evidence="1 2">37</strain>
    </source>
</reference>
<dbReference type="KEGG" id="pin:Ping_2551"/>
<dbReference type="eggNOG" id="COG3677">
    <property type="taxonomic scope" value="Bacteria"/>
</dbReference>
<evidence type="ECO:0000313" key="1">
    <source>
        <dbReference type="EMBL" id="ABM04272.1"/>
    </source>
</evidence>
<proteinExistence type="predicted"/>
<dbReference type="EMBL" id="CP000510">
    <property type="protein sequence ID" value="ABM04272.1"/>
    <property type="molecule type" value="Genomic_DNA"/>
</dbReference>
<organism evidence="1 2">
    <name type="scientific">Psychromonas ingrahamii (strain DSM 17664 / CCUG 51855 / 37)</name>
    <dbReference type="NCBI Taxonomy" id="357804"/>
    <lineage>
        <taxon>Bacteria</taxon>
        <taxon>Pseudomonadati</taxon>
        <taxon>Pseudomonadota</taxon>
        <taxon>Gammaproteobacteria</taxon>
        <taxon>Alteromonadales</taxon>
        <taxon>Psychromonadaceae</taxon>
        <taxon>Psychromonas</taxon>
    </lineage>
</organism>
<dbReference type="AlphaFoldDB" id="A1SXQ7"/>
<name>A1SXQ7_PSYIN</name>
<keyword evidence="2" id="KW-1185">Reference proteome</keyword>
<evidence type="ECO:0000313" key="2">
    <source>
        <dbReference type="Proteomes" id="UP000000639"/>
    </source>
</evidence>